<comment type="caution">
    <text evidence="2">The sequence shown here is derived from an EMBL/GenBank/DDBJ whole genome shotgun (WGS) entry which is preliminary data.</text>
</comment>
<dbReference type="Gene3D" id="3.40.720.10">
    <property type="entry name" value="Alkaline Phosphatase, subunit A"/>
    <property type="match status" value="1"/>
</dbReference>
<name>A0A3M9NHS1_9BACT</name>
<dbReference type="InterPro" id="IPR017850">
    <property type="entry name" value="Alkaline_phosphatase_core_sf"/>
</dbReference>
<accession>A0A3M9NHS1</accession>
<dbReference type="InterPro" id="IPR006124">
    <property type="entry name" value="Metalloenzyme"/>
</dbReference>
<dbReference type="Pfam" id="PF01676">
    <property type="entry name" value="Metalloenzyme"/>
    <property type="match status" value="1"/>
</dbReference>
<gene>
    <name evidence="2" type="ORF">EFY79_08055</name>
</gene>
<proteinExistence type="predicted"/>
<sequence>MLSIYENKKIMKLKIPLFIALLFLILPSYAQREHKPKNAVVILIDGYRWQELFKGADFDLLNDKKYNTGDSLQRFKKYWSENLEERRKKLMPFTWSKMAKHGQLYGNRDLGNFVNVANPYWFSYPGRAEILSGFVDTAINSNEYGSNPNTNVLEFIDNQKEYKGKVVTFACWRATGRCLHKDKSPMLINVPWENITGNNLTEAEILANEMQHFIPQIWGDDERLDANVYALAKSYIMAHHPKVAYLDFGDTDEYAHSGKYESYLDDIHNLDAMIGKLWETMQKDVFYKNNTTFFIVPDHGRGVGAQWTDHGSGTPHSNETWFMVMGPDIKPSGEMKSSEQIFQTQYAATIANLLGFDYMVPGKSVGGKIKTVSNR</sequence>
<organism evidence="2 3">
    <name type="scientific">Hanamia caeni</name>
    <dbReference type="NCBI Taxonomy" id="2294116"/>
    <lineage>
        <taxon>Bacteria</taxon>
        <taxon>Pseudomonadati</taxon>
        <taxon>Bacteroidota</taxon>
        <taxon>Chitinophagia</taxon>
        <taxon>Chitinophagales</taxon>
        <taxon>Chitinophagaceae</taxon>
        <taxon>Hanamia</taxon>
    </lineage>
</organism>
<evidence type="ECO:0000259" key="1">
    <source>
        <dbReference type="Pfam" id="PF01676"/>
    </source>
</evidence>
<dbReference type="SUPFAM" id="SSF53649">
    <property type="entry name" value="Alkaline phosphatase-like"/>
    <property type="match status" value="1"/>
</dbReference>
<evidence type="ECO:0000313" key="3">
    <source>
        <dbReference type="Proteomes" id="UP000267223"/>
    </source>
</evidence>
<feature type="domain" description="Metalloenzyme" evidence="1">
    <location>
        <begin position="237"/>
        <end position="357"/>
    </location>
</feature>
<protein>
    <submittedName>
        <fullName evidence="2">Phosphoglyceromutase</fullName>
    </submittedName>
</protein>
<dbReference type="AlphaFoldDB" id="A0A3M9NHS1"/>
<keyword evidence="3" id="KW-1185">Reference proteome</keyword>
<reference evidence="2 3" key="1">
    <citation type="submission" date="2018-11" db="EMBL/GenBank/DDBJ databases">
        <title>Draft genome sequence of Ferruginibacter sp. BO-59.</title>
        <authorList>
            <person name="Im W.T."/>
        </authorList>
    </citation>
    <scope>NUCLEOTIDE SEQUENCE [LARGE SCALE GENOMIC DNA]</scope>
    <source>
        <strain evidence="2 3">BO-59</strain>
    </source>
</reference>
<dbReference type="EMBL" id="RJJR01000005">
    <property type="protein sequence ID" value="RNI37342.1"/>
    <property type="molecule type" value="Genomic_DNA"/>
</dbReference>
<dbReference type="GO" id="GO:0046872">
    <property type="term" value="F:metal ion binding"/>
    <property type="evidence" value="ECO:0007669"/>
    <property type="project" value="InterPro"/>
</dbReference>
<evidence type="ECO:0000313" key="2">
    <source>
        <dbReference type="EMBL" id="RNI37342.1"/>
    </source>
</evidence>
<dbReference type="Proteomes" id="UP000267223">
    <property type="component" value="Unassembled WGS sequence"/>
</dbReference>
<dbReference type="GO" id="GO:0003824">
    <property type="term" value="F:catalytic activity"/>
    <property type="evidence" value="ECO:0007669"/>
    <property type="project" value="InterPro"/>
</dbReference>